<organism evidence="2 3">
    <name type="scientific">Lamprobacter modestohalophilus</name>
    <dbReference type="NCBI Taxonomy" id="1064514"/>
    <lineage>
        <taxon>Bacteria</taxon>
        <taxon>Pseudomonadati</taxon>
        <taxon>Pseudomonadota</taxon>
        <taxon>Gammaproteobacteria</taxon>
        <taxon>Chromatiales</taxon>
        <taxon>Chromatiaceae</taxon>
        <taxon>Lamprobacter</taxon>
    </lineage>
</organism>
<proteinExistence type="predicted"/>
<evidence type="ECO:0000313" key="3">
    <source>
        <dbReference type="Proteomes" id="UP001138768"/>
    </source>
</evidence>
<evidence type="ECO:0000256" key="1">
    <source>
        <dbReference type="SAM" id="SignalP"/>
    </source>
</evidence>
<feature type="signal peptide" evidence="1">
    <location>
        <begin position="1"/>
        <end position="27"/>
    </location>
</feature>
<sequence>MTMQPMRATWRLALIVFGMALCAAAWAQEPWTLSDFYDDLNDIRVRIAAVQNAQGDQLKIHAASNESRVWVTFLPSAKAPALDSTASLSWWCGDEGQRHSRETLTQLLAERSGERPSSLYHAGAYYVSFVLEHRDGLDAPTGPIAALQACESSLSLAYLDADGGLAETAFELAGAQAAIAEVADVVRR</sequence>
<dbReference type="EMBL" id="NRRY01000020">
    <property type="protein sequence ID" value="MBK1619341.1"/>
    <property type="molecule type" value="Genomic_DNA"/>
</dbReference>
<evidence type="ECO:0008006" key="4">
    <source>
        <dbReference type="Google" id="ProtNLM"/>
    </source>
</evidence>
<protein>
    <recommendedName>
        <fullName evidence="4">DUF2271 domain-containing protein</fullName>
    </recommendedName>
</protein>
<gene>
    <name evidence="2" type="ORF">CKO42_13010</name>
</gene>
<evidence type="ECO:0000313" key="2">
    <source>
        <dbReference type="EMBL" id="MBK1619341.1"/>
    </source>
</evidence>
<keyword evidence="1" id="KW-0732">Signal</keyword>
<dbReference type="Proteomes" id="UP001138768">
    <property type="component" value="Unassembled WGS sequence"/>
</dbReference>
<name>A0A9X0W9F4_9GAMM</name>
<keyword evidence="3" id="KW-1185">Reference proteome</keyword>
<comment type="caution">
    <text evidence="2">The sequence shown here is derived from an EMBL/GenBank/DDBJ whole genome shotgun (WGS) entry which is preliminary data.</text>
</comment>
<feature type="chain" id="PRO_5040781133" description="DUF2271 domain-containing protein" evidence="1">
    <location>
        <begin position="28"/>
        <end position="188"/>
    </location>
</feature>
<reference evidence="2 3" key="1">
    <citation type="journal article" date="2020" name="Microorganisms">
        <title>Osmotic Adaptation and Compatible Solute Biosynthesis of Phototrophic Bacteria as Revealed from Genome Analyses.</title>
        <authorList>
            <person name="Imhoff J.F."/>
            <person name="Rahn T."/>
            <person name="Kunzel S."/>
            <person name="Keller A."/>
            <person name="Neulinger S.C."/>
        </authorList>
    </citation>
    <scope>NUCLEOTIDE SEQUENCE [LARGE SCALE GENOMIC DNA]</scope>
    <source>
        <strain evidence="2 3">DSM 25653</strain>
    </source>
</reference>
<accession>A0A9X0W9F4</accession>
<dbReference type="AlphaFoldDB" id="A0A9X0W9F4"/>